<organism evidence="5 6">
    <name type="scientific">Fistulina hepatica ATCC 64428</name>
    <dbReference type="NCBI Taxonomy" id="1128425"/>
    <lineage>
        <taxon>Eukaryota</taxon>
        <taxon>Fungi</taxon>
        <taxon>Dikarya</taxon>
        <taxon>Basidiomycota</taxon>
        <taxon>Agaricomycotina</taxon>
        <taxon>Agaricomycetes</taxon>
        <taxon>Agaricomycetidae</taxon>
        <taxon>Agaricales</taxon>
        <taxon>Fistulinaceae</taxon>
        <taxon>Fistulina</taxon>
    </lineage>
</organism>
<keyword evidence="3" id="KW-0315">Glutamine amidotransferase</keyword>
<evidence type="ECO:0000256" key="3">
    <source>
        <dbReference type="ARBA" id="ARBA00022962"/>
    </source>
</evidence>
<dbReference type="InterPro" id="IPR014729">
    <property type="entry name" value="Rossmann-like_a/b/a_fold"/>
</dbReference>
<feature type="non-terminal residue" evidence="5">
    <location>
        <position position="517"/>
    </location>
</feature>
<keyword evidence="6" id="KW-1185">Reference proteome</keyword>
<evidence type="ECO:0000256" key="2">
    <source>
        <dbReference type="ARBA" id="ARBA00022888"/>
    </source>
</evidence>
<gene>
    <name evidence="5" type="ORF">FISHEDRAFT_23907</name>
</gene>
<feature type="non-terminal residue" evidence="5">
    <location>
        <position position="1"/>
    </location>
</feature>
<reference evidence="5 6" key="1">
    <citation type="journal article" date="2015" name="Fungal Genet. Biol.">
        <title>Evolution of novel wood decay mechanisms in Agaricales revealed by the genome sequences of Fistulina hepatica and Cylindrobasidium torrendii.</title>
        <authorList>
            <person name="Floudas D."/>
            <person name="Held B.W."/>
            <person name="Riley R."/>
            <person name="Nagy L.G."/>
            <person name="Koehler G."/>
            <person name="Ransdell A.S."/>
            <person name="Younus H."/>
            <person name="Chow J."/>
            <person name="Chiniquy J."/>
            <person name="Lipzen A."/>
            <person name="Tritt A."/>
            <person name="Sun H."/>
            <person name="Haridas S."/>
            <person name="LaButti K."/>
            <person name="Ohm R.A."/>
            <person name="Kues U."/>
            <person name="Blanchette R.A."/>
            <person name="Grigoriev I.V."/>
            <person name="Minto R.E."/>
            <person name="Hibbett D.S."/>
        </authorList>
    </citation>
    <scope>NUCLEOTIDE SEQUENCE [LARGE SCALE GENOMIC DNA]</scope>
    <source>
        <strain evidence="5 6">ATCC 64428</strain>
    </source>
</reference>
<dbReference type="Pfam" id="PF00733">
    <property type="entry name" value="Asn_synthase"/>
    <property type="match status" value="2"/>
</dbReference>
<dbReference type="SUPFAM" id="SSF56235">
    <property type="entry name" value="N-terminal nucleophile aminohydrolases (Ntn hydrolases)"/>
    <property type="match status" value="1"/>
</dbReference>
<feature type="domain" description="Asparagine synthetase" evidence="4">
    <location>
        <begin position="404"/>
        <end position="503"/>
    </location>
</feature>
<sequence length="517" mass="58554">LVLDFFASELRLRGNQPIVQPHESPEHRDVLCWNGEVFRGLDMSVEDNDGLKMFDALHRCRTPDEIVNLLGSIEGPYAFVYYSSQHQTLYFSRDPLGRRSLLMHKPTPDLPRLMLASVSCGLDRYCEFEEISSHTIFRLDLKMLASSSDVRLFFLISLDAKSKCILHDMERHLVFSWFLQSSLPSVNKAIPVGTNFGHIPTELDHTVNEFSMQLVDSVRRRVVDVPSLGGEARVAVLFSGGVDSAVIAFLADRHLPKDEPIDLLNVAFENPRKLKERKGKDATQDFETTVIYMVPDRLTGLEELAELRRLCPHRKWNFVEINVPYSEALAAQSTIEKLMYPNRTVMDMSLAQALYFASKGSGCVRDIDSLETKPYTSPSRVLLNGLGADELLGGYGRHRTVFQHRGWEGIIAELQLELDRIPARNLGRDDRIVSSHGKEVRHPFLSLDLVSFLSKLPVYFKTDPRQEIGVGDKMLLRMAAHRMGMVEASRRKKRAMQFGSHSARMQVNSATKGDVLI</sequence>
<dbReference type="AlphaFoldDB" id="A0A0D7A645"/>
<keyword evidence="2" id="KW-0061">Asparagine biosynthesis</keyword>
<dbReference type="PANTHER" id="PTHR45937">
    <property type="entry name" value="ASPARAGINE SYNTHETASE DOMAIN-CONTAINING PROTEIN 1"/>
    <property type="match status" value="1"/>
</dbReference>
<keyword evidence="1" id="KW-0028">Amino-acid biosynthesis</keyword>
<evidence type="ECO:0000313" key="5">
    <source>
        <dbReference type="EMBL" id="KIY45371.1"/>
    </source>
</evidence>
<feature type="domain" description="Asparagine synthetase" evidence="4">
    <location>
        <begin position="213"/>
        <end position="400"/>
    </location>
</feature>
<dbReference type="SUPFAM" id="SSF52402">
    <property type="entry name" value="Adenine nucleotide alpha hydrolases-like"/>
    <property type="match status" value="1"/>
</dbReference>
<evidence type="ECO:0000313" key="6">
    <source>
        <dbReference type="Proteomes" id="UP000054144"/>
    </source>
</evidence>
<evidence type="ECO:0000259" key="4">
    <source>
        <dbReference type="Pfam" id="PF00733"/>
    </source>
</evidence>
<dbReference type="CDD" id="cd01991">
    <property type="entry name" value="Asn_synthase_B_C"/>
    <property type="match status" value="1"/>
</dbReference>
<dbReference type="Gene3D" id="3.60.20.10">
    <property type="entry name" value="Glutamine Phosphoribosylpyrophosphate, subunit 1, domain 1"/>
    <property type="match status" value="1"/>
</dbReference>
<dbReference type="GO" id="GO:0006529">
    <property type="term" value="P:asparagine biosynthetic process"/>
    <property type="evidence" value="ECO:0007669"/>
    <property type="project" value="UniProtKB-KW"/>
</dbReference>
<proteinExistence type="predicted"/>
<protein>
    <recommendedName>
        <fullName evidence="4">Asparagine synthetase domain-containing protein</fullName>
    </recommendedName>
</protein>
<dbReference type="Gene3D" id="3.40.50.620">
    <property type="entry name" value="HUPs"/>
    <property type="match status" value="1"/>
</dbReference>
<name>A0A0D7A645_9AGAR</name>
<dbReference type="InterPro" id="IPR029055">
    <property type="entry name" value="Ntn_hydrolases_N"/>
</dbReference>
<dbReference type="EMBL" id="KN882048">
    <property type="protein sequence ID" value="KIY45371.1"/>
    <property type="molecule type" value="Genomic_DNA"/>
</dbReference>
<dbReference type="Proteomes" id="UP000054144">
    <property type="component" value="Unassembled WGS sequence"/>
</dbReference>
<dbReference type="PANTHER" id="PTHR45937:SF1">
    <property type="entry name" value="ASPARAGINE SYNTHETASE DOMAIN-CONTAINING PROTEIN 1"/>
    <property type="match status" value="1"/>
</dbReference>
<dbReference type="OrthoDB" id="10252281at2759"/>
<accession>A0A0D7A645</accession>
<dbReference type="InterPro" id="IPR001962">
    <property type="entry name" value="Asn_synthase"/>
</dbReference>
<dbReference type="InterPro" id="IPR051857">
    <property type="entry name" value="Asn_synthetase_domain"/>
</dbReference>
<dbReference type="GO" id="GO:0004066">
    <property type="term" value="F:asparagine synthase (glutamine-hydrolyzing) activity"/>
    <property type="evidence" value="ECO:0007669"/>
    <property type="project" value="InterPro"/>
</dbReference>
<evidence type="ECO:0000256" key="1">
    <source>
        <dbReference type="ARBA" id="ARBA00022605"/>
    </source>
</evidence>